<gene>
    <name evidence="3" type="ORF">BLA60_13670</name>
</gene>
<dbReference type="PANTHER" id="PTHR33608:SF14">
    <property type="entry name" value="POSSIBLE CONSERVED SECRETED PROTEIN"/>
    <property type="match status" value="1"/>
</dbReference>
<sequence length="447" mass="47676">MRQWLVGRRLVRHTGWRPTDTLVRALGAGFALVVAGTVLHQLPLVLIGVPLLVSGLITPRPSGSPTVTPVRHAETVDSGGTGTVTVEVRPGDGAAFTAVRLPVTGRSGVGPVHLLPAAAGALRARIRWGHWGRSEYLRADHLLASDDGLFVYGPVVGRVAQHTVLPPIEPLPGASLPPRAAGLVGAHRSRRPGDGMELRDIRPFQQGDRLRRIDWRVSLRAAAARGGALVPGTLHVRERYAEADADLVLALDTTVDVDTDLARWSELGQRPDARRGGSLDLGVRAAASLAAAFLRQGDRVSYVDLVNARLGVPVGSGRRQLELVRHALVRSGERVTGGGEPVLRAGQVPLGATVIVLSPFLVDSLVDLTARAARRGNLVIAIDVLPEGLLADTATPWGDAVRTILLAEQRMRLAALADQGVLVLRRDAAASIGLLRRHREARRGVRR</sequence>
<dbReference type="AlphaFoldDB" id="A0A7Z0WMY9"/>
<dbReference type="EMBL" id="MSIF01000005">
    <property type="protein sequence ID" value="OLF11232.1"/>
    <property type="molecule type" value="Genomic_DNA"/>
</dbReference>
<evidence type="ECO:0000259" key="2">
    <source>
        <dbReference type="Pfam" id="PF01882"/>
    </source>
</evidence>
<name>A0A7Z0WMY9_9PSEU</name>
<dbReference type="Proteomes" id="UP000185696">
    <property type="component" value="Unassembled WGS sequence"/>
</dbReference>
<keyword evidence="1" id="KW-0472">Membrane</keyword>
<organism evidence="3 4">
    <name type="scientific">Actinophytocola xinjiangensis</name>
    <dbReference type="NCBI Taxonomy" id="485602"/>
    <lineage>
        <taxon>Bacteria</taxon>
        <taxon>Bacillati</taxon>
        <taxon>Actinomycetota</taxon>
        <taxon>Actinomycetes</taxon>
        <taxon>Pseudonocardiales</taxon>
        <taxon>Pseudonocardiaceae</taxon>
    </lineage>
</organism>
<feature type="transmembrane region" description="Helical" evidence="1">
    <location>
        <begin position="21"/>
        <end position="42"/>
    </location>
</feature>
<evidence type="ECO:0000256" key="1">
    <source>
        <dbReference type="SAM" id="Phobius"/>
    </source>
</evidence>
<keyword evidence="4" id="KW-1185">Reference proteome</keyword>
<keyword evidence="1" id="KW-0812">Transmembrane</keyword>
<dbReference type="PANTHER" id="PTHR33608">
    <property type="entry name" value="BLL2464 PROTEIN"/>
    <property type="match status" value="1"/>
</dbReference>
<dbReference type="Pfam" id="PF01882">
    <property type="entry name" value="DUF58"/>
    <property type="match status" value="1"/>
</dbReference>
<comment type="caution">
    <text evidence="3">The sequence shown here is derived from an EMBL/GenBank/DDBJ whole genome shotgun (WGS) entry which is preliminary data.</text>
</comment>
<reference evidence="3 4" key="1">
    <citation type="submission" date="2016-12" db="EMBL/GenBank/DDBJ databases">
        <title>The draft genome sequence of Actinophytocola xinjiangensis.</title>
        <authorList>
            <person name="Wang W."/>
            <person name="Yuan L."/>
        </authorList>
    </citation>
    <scope>NUCLEOTIDE SEQUENCE [LARGE SCALE GENOMIC DNA]</scope>
    <source>
        <strain evidence="3 4">CGMCC 4.4663</strain>
    </source>
</reference>
<evidence type="ECO:0000313" key="3">
    <source>
        <dbReference type="EMBL" id="OLF11232.1"/>
    </source>
</evidence>
<keyword evidence="1" id="KW-1133">Transmembrane helix</keyword>
<evidence type="ECO:0000313" key="4">
    <source>
        <dbReference type="Proteomes" id="UP000185696"/>
    </source>
</evidence>
<feature type="domain" description="DUF58" evidence="2">
    <location>
        <begin position="200"/>
        <end position="385"/>
    </location>
</feature>
<accession>A0A7Z0WMY9</accession>
<dbReference type="InterPro" id="IPR002881">
    <property type="entry name" value="DUF58"/>
</dbReference>
<protein>
    <recommendedName>
        <fullName evidence="2">DUF58 domain-containing protein</fullName>
    </recommendedName>
</protein>
<dbReference type="OrthoDB" id="9776116at2"/>
<proteinExistence type="predicted"/>